<dbReference type="Proteomes" id="UP001054945">
    <property type="component" value="Unassembled WGS sequence"/>
</dbReference>
<evidence type="ECO:0000313" key="1">
    <source>
        <dbReference type="EMBL" id="GIX89646.1"/>
    </source>
</evidence>
<sequence>RPEFEATKMALRTCVFSRQPRGARRGGGGGGWGRSEVKWRRFRPMQDVWGRESGRRMLRTSRAVKRNMGSLEKAE</sequence>
<comment type="caution">
    <text evidence="1">The sequence shown here is derived from an EMBL/GenBank/DDBJ whole genome shotgun (WGS) entry which is preliminary data.</text>
</comment>
<protein>
    <submittedName>
        <fullName evidence="1">Uncharacterized protein</fullName>
    </submittedName>
</protein>
<proteinExistence type="predicted"/>
<keyword evidence="2" id="KW-1185">Reference proteome</keyword>
<dbReference type="AlphaFoldDB" id="A0AAV4P0A8"/>
<reference evidence="1 2" key="1">
    <citation type="submission" date="2021-06" db="EMBL/GenBank/DDBJ databases">
        <title>Caerostris extrusa draft genome.</title>
        <authorList>
            <person name="Kono N."/>
            <person name="Arakawa K."/>
        </authorList>
    </citation>
    <scope>NUCLEOTIDE SEQUENCE [LARGE SCALE GENOMIC DNA]</scope>
</reference>
<accession>A0AAV4P0A8</accession>
<evidence type="ECO:0000313" key="2">
    <source>
        <dbReference type="Proteomes" id="UP001054945"/>
    </source>
</evidence>
<organism evidence="1 2">
    <name type="scientific">Caerostris extrusa</name>
    <name type="common">Bark spider</name>
    <name type="synonym">Caerostris bankana</name>
    <dbReference type="NCBI Taxonomy" id="172846"/>
    <lineage>
        <taxon>Eukaryota</taxon>
        <taxon>Metazoa</taxon>
        <taxon>Ecdysozoa</taxon>
        <taxon>Arthropoda</taxon>
        <taxon>Chelicerata</taxon>
        <taxon>Arachnida</taxon>
        <taxon>Araneae</taxon>
        <taxon>Araneomorphae</taxon>
        <taxon>Entelegynae</taxon>
        <taxon>Araneoidea</taxon>
        <taxon>Araneidae</taxon>
        <taxon>Caerostris</taxon>
    </lineage>
</organism>
<name>A0AAV4P0A8_CAEEX</name>
<gene>
    <name evidence="1" type="ORF">CEXT_9411</name>
</gene>
<dbReference type="EMBL" id="BPLR01003879">
    <property type="protein sequence ID" value="GIX89646.1"/>
    <property type="molecule type" value="Genomic_DNA"/>
</dbReference>
<feature type="non-terminal residue" evidence="1">
    <location>
        <position position="1"/>
    </location>
</feature>